<dbReference type="Proteomes" id="UP000245624">
    <property type="component" value="Unassembled WGS sequence"/>
</dbReference>
<sequence>MKLLKVILAVFVVCLSGYALVTGSFSIIPYAQLILGFMLLAMGINELQAKRKGYAIISFLTAAFVIFASIFSIKLIP</sequence>
<dbReference type="EMBL" id="QGTD01000005">
    <property type="protein sequence ID" value="PWU69542.1"/>
    <property type="molecule type" value="Genomic_DNA"/>
</dbReference>
<proteinExistence type="predicted"/>
<protein>
    <submittedName>
        <fullName evidence="2">DUF3953 domain-containing protein</fullName>
    </submittedName>
</protein>
<accession>A0A317L168</accession>
<keyword evidence="1" id="KW-0472">Membrane</keyword>
<name>A0A317L168_9BACI</name>
<dbReference type="RefSeq" id="WP_054789269.1">
    <property type="nucleotide sequence ID" value="NZ_JAJUIE010000010.1"/>
</dbReference>
<evidence type="ECO:0000313" key="3">
    <source>
        <dbReference type="Proteomes" id="UP000245624"/>
    </source>
</evidence>
<gene>
    <name evidence="2" type="ORF">DLJ74_06105</name>
</gene>
<reference evidence="2 3" key="1">
    <citation type="submission" date="2018-05" db="EMBL/GenBank/DDBJ databases">
        <title>Genomic analysis of Gracilibacillus dipsosauri DD1 reveals novel features of a salt-tolerant amylase.</title>
        <authorList>
            <person name="Deutch C.E."/>
            <person name="Yang S."/>
        </authorList>
    </citation>
    <scope>NUCLEOTIDE SEQUENCE [LARGE SCALE GENOMIC DNA]</scope>
    <source>
        <strain evidence="2 3">DD1</strain>
    </source>
</reference>
<keyword evidence="1" id="KW-1133">Transmembrane helix</keyword>
<evidence type="ECO:0000313" key="2">
    <source>
        <dbReference type="EMBL" id="PWU69542.1"/>
    </source>
</evidence>
<evidence type="ECO:0000256" key="1">
    <source>
        <dbReference type="SAM" id="Phobius"/>
    </source>
</evidence>
<dbReference type="OrthoDB" id="2456396at2"/>
<keyword evidence="1" id="KW-0812">Transmembrane</keyword>
<dbReference type="InterPro" id="IPR025018">
    <property type="entry name" value="DUF3953"/>
</dbReference>
<dbReference type="Pfam" id="PF13129">
    <property type="entry name" value="DUF3953"/>
    <property type="match status" value="1"/>
</dbReference>
<keyword evidence="3" id="KW-1185">Reference proteome</keyword>
<comment type="caution">
    <text evidence="2">The sequence shown here is derived from an EMBL/GenBank/DDBJ whole genome shotgun (WGS) entry which is preliminary data.</text>
</comment>
<organism evidence="2 3">
    <name type="scientific">Gracilibacillus dipsosauri</name>
    <dbReference type="NCBI Taxonomy" id="178340"/>
    <lineage>
        <taxon>Bacteria</taxon>
        <taxon>Bacillati</taxon>
        <taxon>Bacillota</taxon>
        <taxon>Bacilli</taxon>
        <taxon>Bacillales</taxon>
        <taxon>Bacillaceae</taxon>
        <taxon>Gracilibacillus</taxon>
    </lineage>
</organism>
<dbReference type="AlphaFoldDB" id="A0A317L168"/>
<feature type="transmembrane region" description="Helical" evidence="1">
    <location>
        <begin position="54"/>
        <end position="76"/>
    </location>
</feature>